<name>A0A2M3ZQ74_9DIPT</name>
<feature type="signal peptide" evidence="1">
    <location>
        <begin position="1"/>
        <end position="19"/>
    </location>
</feature>
<proteinExistence type="predicted"/>
<organism evidence="2">
    <name type="scientific">Anopheles braziliensis</name>
    <dbReference type="NCBI Taxonomy" id="58242"/>
    <lineage>
        <taxon>Eukaryota</taxon>
        <taxon>Metazoa</taxon>
        <taxon>Ecdysozoa</taxon>
        <taxon>Arthropoda</taxon>
        <taxon>Hexapoda</taxon>
        <taxon>Insecta</taxon>
        <taxon>Pterygota</taxon>
        <taxon>Neoptera</taxon>
        <taxon>Endopterygota</taxon>
        <taxon>Diptera</taxon>
        <taxon>Nematocera</taxon>
        <taxon>Culicoidea</taxon>
        <taxon>Culicidae</taxon>
        <taxon>Anophelinae</taxon>
        <taxon>Anopheles</taxon>
    </lineage>
</organism>
<accession>A0A2M3ZQ74</accession>
<evidence type="ECO:0000313" key="2">
    <source>
        <dbReference type="EMBL" id="MBW30689.1"/>
    </source>
</evidence>
<feature type="chain" id="PRO_5014766306" evidence="1">
    <location>
        <begin position="20"/>
        <end position="124"/>
    </location>
</feature>
<evidence type="ECO:0000256" key="1">
    <source>
        <dbReference type="SAM" id="SignalP"/>
    </source>
</evidence>
<protein>
    <submittedName>
        <fullName evidence="2">Putative secreted peptide</fullName>
    </submittedName>
</protein>
<dbReference type="AlphaFoldDB" id="A0A2M3ZQ74"/>
<reference evidence="2" key="1">
    <citation type="submission" date="2018-01" db="EMBL/GenBank/DDBJ databases">
        <title>An insight into the sialome of Amazonian anophelines.</title>
        <authorList>
            <person name="Ribeiro J.M."/>
            <person name="Scarpassa V."/>
            <person name="Calvo E."/>
        </authorList>
    </citation>
    <scope>NUCLEOTIDE SEQUENCE</scope>
    <source>
        <tissue evidence="2">Salivary glands</tissue>
    </source>
</reference>
<sequence length="124" mass="14479">MVLLLLLLLMLQILQFVFAVFERELENVSTKWRSRIVVVRVAVIVVVQRHVWINEASSCSTTRRSATTVRTDVARWRRHTTHRIARIVRRHWRGTHGSGRGTVRTDGRWPWRTDRCDARAGIGP</sequence>
<keyword evidence="1" id="KW-0732">Signal</keyword>
<dbReference type="EMBL" id="GGFM01009938">
    <property type="protein sequence ID" value="MBW30689.1"/>
    <property type="molecule type" value="Transcribed_RNA"/>
</dbReference>